<dbReference type="STRING" id="946362.F2TXZ9"/>
<keyword evidence="3" id="KW-0125">Carotenoid biosynthesis</keyword>
<comment type="catalytic activity">
    <reaction evidence="1">
        <text>2 (2E,6E,10E)-geranylgeranyl diphosphate = 15-cis-phytoene + 2 diphosphate</text>
        <dbReference type="Rhea" id="RHEA:34475"/>
        <dbReference type="ChEBI" id="CHEBI:27787"/>
        <dbReference type="ChEBI" id="CHEBI:33019"/>
        <dbReference type="ChEBI" id="CHEBI:58756"/>
        <dbReference type="EC" id="2.5.1.32"/>
    </reaction>
</comment>
<dbReference type="RefSeq" id="XP_004998433.1">
    <property type="nucleotide sequence ID" value="XM_004998376.1"/>
</dbReference>
<accession>F2TXZ9</accession>
<dbReference type="GO" id="GO:0016117">
    <property type="term" value="P:carotenoid biosynthetic process"/>
    <property type="evidence" value="ECO:0007669"/>
    <property type="project" value="UniProtKB-KW"/>
</dbReference>
<dbReference type="FunCoup" id="F2TXZ9">
    <property type="interactions" value="1103"/>
</dbReference>
<evidence type="ECO:0000256" key="3">
    <source>
        <dbReference type="ARBA" id="ARBA00022746"/>
    </source>
</evidence>
<dbReference type="OrthoDB" id="270318at2759"/>
<dbReference type="KEGG" id="sre:PTSG_00961"/>
<dbReference type="InterPro" id="IPR008949">
    <property type="entry name" value="Isoprenoid_synthase_dom_sf"/>
</dbReference>
<protein>
    <recommendedName>
        <fullName evidence="2">15-cis-phytoene synthase</fullName>
        <ecNumber evidence="2">2.5.1.32</ecNumber>
    </recommendedName>
</protein>
<gene>
    <name evidence="4" type="ORF">PTSG_00961</name>
</gene>
<dbReference type="GeneID" id="16079027"/>
<proteinExistence type="predicted"/>
<dbReference type="eggNOG" id="KOG4411">
    <property type="taxonomic scope" value="Eukaryota"/>
</dbReference>
<sequence>MVLRTVNMAGTRAATNVFAHCRNVVRQSSREHYLTTMLLPRTAENAVFAVRAFNAQISRVRDEAREPGAVKMRFLFWNDVVNGLKGQTTNPTSALVAHPVAKALDITATQHNLTVSFLKQLVRAREAHSDDSPFQTMKDAENYAEHTCSSLYYLTLECMGIRDQHADHVASHIGRAEGLVTLLRGLPHMASQGKLRLPLDVCAKHGVVQQDVLRGNITPAVQDAVHAIASEAVLHLNTARSMMDQIPQHARTCFLPSVCLNLYLNQLLAVDFDPMHPTLLKPQGLLPLRLLWARFRNSYP</sequence>
<dbReference type="EMBL" id="GL832956">
    <property type="protein sequence ID" value="EGD76258.1"/>
    <property type="molecule type" value="Genomic_DNA"/>
</dbReference>
<dbReference type="Proteomes" id="UP000007799">
    <property type="component" value="Unassembled WGS sequence"/>
</dbReference>
<evidence type="ECO:0000256" key="1">
    <source>
        <dbReference type="ARBA" id="ARBA00001805"/>
    </source>
</evidence>
<keyword evidence="5" id="KW-1185">Reference proteome</keyword>
<dbReference type="SUPFAM" id="SSF48576">
    <property type="entry name" value="Terpenoid synthases"/>
    <property type="match status" value="1"/>
</dbReference>
<dbReference type="AlphaFoldDB" id="F2TXZ9"/>
<dbReference type="InParanoid" id="F2TXZ9"/>
<dbReference type="Gene3D" id="1.10.600.10">
    <property type="entry name" value="Farnesyl Diphosphate Synthase"/>
    <property type="match status" value="1"/>
</dbReference>
<reference evidence="4" key="1">
    <citation type="submission" date="2009-08" db="EMBL/GenBank/DDBJ databases">
        <title>Annotation of Salpingoeca rosetta.</title>
        <authorList>
            <consortium name="The Broad Institute Genome Sequencing Platform"/>
            <person name="Russ C."/>
            <person name="Cuomo C."/>
            <person name="Burger G."/>
            <person name="Gray M.W."/>
            <person name="Holland P.W.H."/>
            <person name="King N."/>
            <person name="Lang F.B.F."/>
            <person name="Roger A.J."/>
            <person name="Ruiz-Trillo I."/>
            <person name="Young S.K."/>
            <person name="Zeng Q."/>
            <person name="Gargeya S."/>
            <person name="Alvarado L."/>
            <person name="Berlin A."/>
            <person name="Chapman S.B."/>
            <person name="Chen Z."/>
            <person name="Freedman E."/>
            <person name="Gellesch M."/>
            <person name="Goldberg J."/>
            <person name="Griggs A."/>
            <person name="Gujja S."/>
            <person name="Heilman E."/>
            <person name="Heiman D."/>
            <person name="Howarth C."/>
            <person name="Mehta T."/>
            <person name="Neiman D."/>
            <person name="Pearson M."/>
            <person name="Roberts A."/>
            <person name="Saif S."/>
            <person name="Shea T."/>
            <person name="Shenoy N."/>
            <person name="Sisk P."/>
            <person name="Stolte C."/>
            <person name="Sykes S."/>
            <person name="White J."/>
            <person name="Yandava C."/>
            <person name="Haas B."/>
            <person name="Nusbaum C."/>
            <person name="Birren B."/>
        </authorList>
    </citation>
    <scope>NUCLEOTIDE SEQUENCE [LARGE SCALE GENOMIC DNA]</scope>
    <source>
        <strain evidence="4">ATCC 50818</strain>
    </source>
</reference>
<dbReference type="EC" id="2.5.1.32" evidence="2"/>
<evidence type="ECO:0000313" key="4">
    <source>
        <dbReference type="EMBL" id="EGD76258.1"/>
    </source>
</evidence>
<evidence type="ECO:0000313" key="5">
    <source>
        <dbReference type="Proteomes" id="UP000007799"/>
    </source>
</evidence>
<name>F2TXZ9_SALR5</name>
<organism evidence="5">
    <name type="scientific">Salpingoeca rosetta (strain ATCC 50818 / BSB-021)</name>
    <dbReference type="NCBI Taxonomy" id="946362"/>
    <lineage>
        <taxon>Eukaryota</taxon>
        <taxon>Choanoflagellata</taxon>
        <taxon>Craspedida</taxon>
        <taxon>Salpingoecidae</taxon>
        <taxon>Salpingoeca</taxon>
    </lineage>
</organism>
<evidence type="ECO:0000256" key="2">
    <source>
        <dbReference type="ARBA" id="ARBA00012396"/>
    </source>
</evidence>
<dbReference type="Pfam" id="PF00494">
    <property type="entry name" value="SQS_PSY"/>
    <property type="match status" value="1"/>
</dbReference>
<dbReference type="OMA" id="MINAREQ"/>
<dbReference type="PANTHER" id="PTHR31480">
    <property type="entry name" value="BIFUNCTIONAL LYCOPENE CYCLASE/PHYTOENE SYNTHASE"/>
    <property type="match status" value="1"/>
</dbReference>
<dbReference type="InterPro" id="IPR002060">
    <property type="entry name" value="Squ/phyt_synthse"/>
</dbReference>